<dbReference type="InterPro" id="IPR036390">
    <property type="entry name" value="WH_DNA-bd_sf"/>
</dbReference>
<organism evidence="5 6">
    <name type="scientific">Acrocarpospora macrocephala</name>
    <dbReference type="NCBI Taxonomy" id="150177"/>
    <lineage>
        <taxon>Bacteria</taxon>
        <taxon>Bacillati</taxon>
        <taxon>Actinomycetota</taxon>
        <taxon>Actinomycetes</taxon>
        <taxon>Streptosporangiales</taxon>
        <taxon>Streptosporangiaceae</taxon>
        <taxon>Acrocarpospora</taxon>
    </lineage>
</organism>
<evidence type="ECO:0000313" key="6">
    <source>
        <dbReference type="Proteomes" id="UP000331127"/>
    </source>
</evidence>
<dbReference type="Gene3D" id="3.40.1410.10">
    <property type="entry name" value="Chorismate lyase-like"/>
    <property type="match status" value="1"/>
</dbReference>
<keyword evidence="2" id="KW-0238">DNA-binding</keyword>
<dbReference type="Pfam" id="PF00392">
    <property type="entry name" value="GntR"/>
    <property type="match status" value="1"/>
</dbReference>
<dbReference type="AlphaFoldDB" id="A0A5M3WL21"/>
<dbReference type="SUPFAM" id="SSF46785">
    <property type="entry name" value="Winged helix' DNA-binding domain"/>
    <property type="match status" value="1"/>
</dbReference>
<dbReference type="SMART" id="SM00345">
    <property type="entry name" value="HTH_GNTR"/>
    <property type="match status" value="1"/>
</dbReference>
<feature type="domain" description="HTH gntR-type" evidence="4">
    <location>
        <begin position="3"/>
        <end position="81"/>
    </location>
</feature>
<keyword evidence="3" id="KW-0804">Transcription</keyword>
<comment type="caution">
    <text evidence="5">The sequence shown here is derived from an EMBL/GenBank/DDBJ whole genome shotgun (WGS) entry which is preliminary data.</text>
</comment>
<sequence>MAEALYRQVAADLRAKINTGELPPGIQLPSESALERLYGHLSGSRGDAKLSRNTVRLAIAILQNEGLVEARHGRGTFVRERVTFTVLASAEEGVEVTDRDAFVAAVSVQGRKPEQLGLRMEIRTASPEVAERLRIEEGDTVVVRSMNRLIDGRPWSIQESFYPMDIAAGTLLMSPQNIEHGTVTELRRHGHGQVGYRDEIVCRMPTQAEAVFLGLGAGVPVLELFRTAHSPDRPIRLTINVYAGDSTQLAYNIGEPGNE</sequence>
<accession>A0A5M3WL21</accession>
<dbReference type="GO" id="GO:0045892">
    <property type="term" value="P:negative regulation of DNA-templated transcription"/>
    <property type="evidence" value="ECO:0007669"/>
    <property type="project" value="TreeGrafter"/>
</dbReference>
<dbReference type="PANTHER" id="PTHR44846:SF17">
    <property type="entry name" value="GNTR-FAMILY TRANSCRIPTIONAL REGULATOR"/>
    <property type="match status" value="1"/>
</dbReference>
<protein>
    <submittedName>
        <fullName evidence="5">GntR family transcriptional regulator</fullName>
    </submittedName>
</protein>
<reference evidence="5 6" key="1">
    <citation type="submission" date="2019-10" db="EMBL/GenBank/DDBJ databases">
        <title>Whole genome shotgun sequence of Acrocarpospora macrocephala NBRC 16266.</title>
        <authorList>
            <person name="Ichikawa N."/>
            <person name="Kimura A."/>
            <person name="Kitahashi Y."/>
            <person name="Komaki H."/>
            <person name="Oguchi A."/>
        </authorList>
    </citation>
    <scope>NUCLEOTIDE SEQUENCE [LARGE SCALE GENOMIC DNA]</scope>
    <source>
        <strain evidence="5 6">NBRC 16266</strain>
    </source>
</reference>
<dbReference type="InterPro" id="IPR028978">
    <property type="entry name" value="Chorismate_lyase_/UTRA_dom_sf"/>
</dbReference>
<dbReference type="GO" id="GO:0003700">
    <property type="term" value="F:DNA-binding transcription factor activity"/>
    <property type="evidence" value="ECO:0007669"/>
    <property type="project" value="InterPro"/>
</dbReference>
<dbReference type="PANTHER" id="PTHR44846">
    <property type="entry name" value="MANNOSYL-D-GLYCERATE TRANSPORT/METABOLISM SYSTEM REPRESSOR MNGR-RELATED"/>
    <property type="match status" value="1"/>
</dbReference>
<proteinExistence type="predicted"/>
<dbReference type="RefSeq" id="WP_170322473.1">
    <property type="nucleotide sequence ID" value="NZ_BAAAHL010000042.1"/>
</dbReference>
<dbReference type="InterPro" id="IPR000524">
    <property type="entry name" value="Tscrpt_reg_HTH_GntR"/>
</dbReference>
<keyword evidence="6" id="KW-1185">Reference proteome</keyword>
<dbReference type="Pfam" id="PF07702">
    <property type="entry name" value="UTRA"/>
    <property type="match status" value="1"/>
</dbReference>
<dbReference type="InterPro" id="IPR050679">
    <property type="entry name" value="Bact_HTH_transcr_reg"/>
</dbReference>
<dbReference type="Gene3D" id="1.10.10.10">
    <property type="entry name" value="Winged helix-like DNA-binding domain superfamily/Winged helix DNA-binding domain"/>
    <property type="match status" value="1"/>
</dbReference>
<evidence type="ECO:0000259" key="4">
    <source>
        <dbReference type="PROSITE" id="PS50949"/>
    </source>
</evidence>
<evidence type="ECO:0000256" key="1">
    <source>
        <dbReference type="ARBA" id="ARBA00023015"/>
    </source>
</evidence>
<dbReference type="InterPro" id="IPR011663">
    <property type="entry name" value="UTRA"/>
</dbReference>
<gene>
    <name evidence="5" type="ORF">Amac_027760</name>
</gene>
<dbReference type="PROSITE" id="PS50949">
    <property type="entry name" value="HTH_GNTR"/>
    <property type="match status" value="1"/>
</dbReference>
<evidence type="ECO:0000256" key="2">
    <source>
        <dbReference type="ARBA" id="ARBA00023125"/>
    </source>
</evidence>
<dbReference type="Proteomes" id="UP000331127">
    <property type="component" value="Unassembled WGS sequence"/>
</dbReference>
<evidence type="ECO:0000313" key="5">
    <source>
        <dbReference type="EMBL" id="GES09180.1"/>
    </source>
</evidence>
<evidence type="ECO:0000256" key="3">
    <source>
        <dbReference type="ARBA" id="ARBA00023163"/>
    </source>
</evidence>
<dbReference type="GO" id="GO:0003677">
    <property type="term" value="F:DNA binding"/>
    <property type="evidence" value="ECO:0007669"/>
    <property type="project" value="UniProtKB-KW"/>
</dbReference>
<dbReference type="EMBL" id="BLAE01000014">
    <property type="protein sequence ID" value="GES09180.1"/>
    <property type="molecule type" value="Genomic_DNA"/>
</dbReference>
<name>A0A5M3WL21_9ACTN</name>
<dbReference type="SMART" id="SM00866">
    <property type="entry name" value="UTRA"/>
    <property type="match status" value="1"/>
</dbReference>
<dbReference type="InterPro" id="IPR036388">
    <property type="entry name" value="WH-like_DNA-bd_sf"/>
</dbReference>
<keyword evidence="1" id="KW-0805">Transcription regulation</keyword>
<dbReference type="SUPFAM" id="SSF64288">
    <property type="entry name" value="Chorismate lyase-like"/>
    <property type="match status" value="1"/>
</dbReference>
<dbReference type="CDD" id="cd07377">
    <property type="entry name" value="WHTH_GntR"/>
    <property type="match status" value="1"/>
</dbReference>